<dbReference type="Gene3D" id="3.40.50.2020">
    <property type="match status" value="1"/>
</dbReference>
<dbReference type="PANTHER" id="PTHR47505">
    <property type="entry name" value="DNA UTILIZATION PROTEIN YHGH"/>
    <property type="match status" value="1"/>
</dbReference>
<accession>A0AAW8EW97</accession>
<gene>
    <name evidence="3" type="ORF">QFZ53_001999</name>
</gene>
<evidence type="ECO:0000313" key="4">
    <source>
        <dbReference type="Proteomes" id="UP001244427"/>
    </source>
</evidence>
<dbReference type="EMBL" id="JAUSXV010000001">
    <property type="protein sequence ID" value="MDQ0647803.1"/>
    <property type="molecule type" value="Genomic_DNA"/>
</dbReference>
<dbReference type="Pfam" id="PF00156">
    <property type="entry name" value="Pribosyltran"/>
    <property type="match status" value="1"/>
</dbReference>
<organism evidence="3 4">
    <name type="scientific">Microbacterium natoriense</name>
    <dbReference type="NCBI Taxonomy" id="284570"/>
    <lineage>
        <taxon>Bacteria</taxon>
        <taxon>Bacillati</taxon>
        <taxon>Actinomycetota</taxon>
        <taxon>Actinomycetes</taxon>
        <taxon>Micrococcales</taxon>
        <taxon>Microbacteriaceae</taxon>
        <taxon>Microbacterium</taxon>
    </lineage>
</organism>
<evidence type="ECO:0000256" key="1">
    <source>
        <dbReference type="ARBA" id="ARBA00008007"/>
    </source>
</evidence>
<dbReference type="InterPro" id="IPR029057">
    <property type="entry name" value="PRTase-like"/>
</dbReference>
<evidence type="ECO:0000259" key="2">
    <source>
        <dbReference type="Pfam" id="PF00156"/>
    </source>
</evidence>
<dbReference type="SUPFAM" id="SSF53271">
    <property type="entry name" value="PRTase-like"/>
    <property type="match status" value="1"/>
</dbReference>
<dbReference type="InterPro" id="IPR051910">
    <property type="entry name" value="ComF/GntX_DNA_util-trans"/>
</dbReference>
<name>A0AAW8EW97_9MICO</name>
<keyword evidence="4" id="KW-1185">Reference proteome</keyword>
<dbReference type="RefSeq" id="WP_307295909.1">
    <property type="nucleotide sequence ID" value="NZ_JAUSXV010000001.1"/>
</dbReference>
<reference evidence="3 4" key="1">
    <citation type="submission" date="2023-07" db="EMBL/GenBank/DDBJ databases">
        <title>Comparative genomics of wheat-associated soil bacteria to identify genetic determinants of phenazine resistance.</title>
        <authorList>
            <person name="Mouncey N."/>
        </authorList>
    </citation>
    <scope>NUCLEOTIDE SEQUENCE [LARGE SCALE GENOMIC DNA]</scope>
    <source>
        <strain evidence="3 4">W4I9-1</strain>
    </source>
</reference>
<dbReference type="PANTHER" id="PTHR47505:SF1">
    <property type="entry name" value="DNA UTILIZATION PROTEIN YHGH"/>
    <property type="match status" value="1"/>
</dbReference>
<proteinExistence type="inferred from homology"/>
<dbReference type="Proteomes" id="UP001244427">
    <property type="component" value="Unassembled WGS sequence"/>
</dbReference>
<comment type="caution">
    <text evidence="3">The sequence shown here is derived from an EMBL/GenBank/DDBJ whole genome shotgun (WGS) entry which is preliminary data.</text>
</comment>
<dbReference type="AlphaFoldDB" id="A0AAW8EW97"/>
<comment type="similarity">
    <text evidence="1">Belongs to the ComF/GntX family.</text>
</comment>
<protein>
    <submittedName>
        <fullName evidence="3">Amidophosphoribosyltransferase</fullName>
    </submittedName>
</protein>
<evidence type="ECO:0000313" key="3">
    <source>
        <dbReference type="EMBL" id="MDQ0647803.1"/>
    </source>
</evidence>
<dbReference type="InterPro" id="IPR000836">
    <property type="entry name" value="PRTase_dom"/>
</dbReference>
<feature type="domain" description="Phosphoribosyltransferase" evidence="2">
    <location>
        <begin position="131"/>
        <end position="211"/>
    </location>
</feature>
<sequence length="224" mass="24214">MPTSTRWQALLSELGAFVLAATCAGCDEPGALLCDACRSEVRPEAIDLRTPRGLPVRAALRFDGVVARCIRRLKGEGDTMLARPLGAALGAVLLPELGDGIHSVPVPTSSAAFRRRGYRVPDLLISRAGAEPWSLLRHRGRHADQRGLTVRERARNVQESMYTRREGRGAKVVLVDDVVTTGATFDEAARALTAAGFDVVCAVALAATERHRERTANPPTTRRK</sequence>